<sequence>MELILIKSYKHLSVYEKEWSDILEANQNTNPFIEYEFVYNWWQFLGENEEVEIYAVKEHNRIIAFFPFQSKKTWFGYILHFLALGDANYMDIIAKKRDVDRVIMFVFDAIIKKKKSVVFYLHGLLESVDTPFQLSNYLKARNMKEQYYRIVTPYIDLQNLSYEEYMKSRQKLHGLDRREKRLRLLGEVRLQISSAIQMNQIFKVHQKRWEKKNDTSGFSSDRKKAFFQHLAEQNHGKLGVRLTTLTLENKIISFTYGFSCRGRYLGYVLGHDSDFDVYGPGRILVKEKIKRIIDDGFHKLDMSIGYEPYKFEWNTDLDYTRKTIFSTNTLRAKTYRNFLWAKQTIISKLRKYYSLVIFRRNYIGKLKYYIRNKEKINFRKVILKKKLLPYLYELKKYVIAKLDVNETNMKSHFKKITPETGLNIKNDRREILQKIYNGYKGYYSTDPNKAFWVNEKVIRIDDIEVVSNLKKRSVYIRDWENEHLESVISFVHENYQPKHIFVHVNKRDKKSVKRLGKLGFKTTEKLSYSRIFGNKKVKKEEVNKREGASYYTFRKKVSKY</sequence>
<dbReference type="RefSeq" id="WP_142644100.1">
    <property type="nucleotide sequence ID" value="NZ_VDGI01000028.1"/>
</dbReference>
<evidence type="ECO:0000259" key="1">
    <source>
        <dbReference type="Pfam" id="PF13480"/>
    </source>
</evidence>
<proteinExistence type="predicted"/>
<dbReference type="EMBL" id="VDGI01000028">
    <property type="protein sequence ID" value="TQR17342.1"/>
    <property type="molecule type" value="Genomic_DNA"/>
</dbReference>
<dbReference type="InterPro" id="IPR016181">
    <property type="entry name" value="Acyl_CoA_acyltransferase"/>
</dbReference>
<reference evidence="2 3" key="1">
    <citation type="submission" date="2019-06" db="EMBL/GenBank/DDBJ databases">
        <title>Psychrobacillus vulpis sp. nov., a new species isolated from feces of a red fox that inhabits in The Tablas de Daimiel Natural Park, Albacete, Spain.</title>
        <authorList>
            <person name="Rodriguez M."/>
            <person name="Reina J.C."/>
            <person name="Bejar V."/>
            <person name="Llamas I."/>
        </authorList>
    </citation>
    <scope>NUCLEOTIDE SEQUENCE [LARGE SCALE GENOMIC DNA]</scope>
    <source>
        <strain evidence="2 3">Z8</strain>
    </source>
</reference>
<gene>
    <name evidence="2" type="ORF">FG384_18145</name>
</gene>
<keyword evidence="2" id="KW-0808">Transferase</keyword>
<feature type="domain" description="BioF2-like acetyltransferase" evidence="1">
    <location>
        <begin position="174"/>
        <end position="310"/>
    </location>
</feature>
<keyword evidence="3" id="KW-1185">Reference proteome</keyword>
<dbReference type="OrthoDB" id="9808976at2"/>
<organism evidence="2 3">
    <name type="scientific">Psychrobacillus vulpis</name>
    <dbReference type="NCBI Taxonomy" id="2325572"/>
    <lineage>
        <taxon>Bacteria</taxon>
        <taxon>Bacillati</taxon>
        <taxon>Bacillota</taxon>
        <taxon>Bacilli</taxon>
        <taxon>Bacillales</taxon>
        <taxon>Bacillaceae</taxon>
        <taxon>Psychrobacillus</taxon>
    </lineage>
</organism>
<dbReference type="SUPFAM" id="SSF55729">
    <property type="entry name" value="Acyl-CoA N-acyltransferases (Nat)"/>
    <property type="match status" value="1"/>
</dbReference>
<comment type="caution">
    <text evidence="2">The sequence shown here is derived from an EMBL/GenBank/DDBJ whole genome shotgun (WGS) entry which is preliminary data.</text>
</comment>
<dbReference type="Pfam" id="PF13480">
    <property type="entry name" value="Acetyltransf_6"/>
    <property type="match status" value="1"/>
</dbReference>
<evidence type="ECO:0000313" key="2">
    <source>
        <dbReference type="EMBL" id="TQR17342.1"/>
    </source>
</evidence>
<protein>
    <submittedName>
        <fullName evidence="2">GNAT family N-acetyltransferase</fullName>
    </submittedName>
</protein>
<evidence type="ECO:0000313" key="3">
    <source>
        <dbReference type="Proteomes" id="UP000316626"/>
    </source>
</evidence>
<dbReference type="InterPro" id="IPR038740">
    <property type="entry name" value="BioF2-like_GNAT_dom"/>
</dbReference>
<dbReference type="GO" id="GO:0016740">
    <property type="term" value="F:transferase activity"/>
    <property type="evidence" value="ECO:0007669"/>
    <property type="project" value="UniProtKB-KW"/>
</dbReference>
<dbReference type="Proteomes" id="UP000316626">
    <property type="component" value="Unassembled WGS sequence"/>
</dbReference>
<accession>A0A544TIQ2</accession>
<name>A0A544TIQ2_9BACI</name>
<dbReference type="AlphaFoldDB" id="A0A544TIQ2"/>